<dbReference type="SUPFAM" id="SSF141694">
    <property type="entry name" value="AF2212/PG0164-like"/>
    <property type="match status" value="1"/>
</dbReference>
<dbReference type="Gene3D" id="2.40.30.100">
    <property type="entry name" value="AF2212/PG0164-like"/>
    <property type="match status" value="1"/>
</dbReference>
<accession>A0ABC8B054</accession>
<reference evidence="1 2" key="1">
    <citation type="submission" date="2016-10" db="EMBL/GenBank/DDBJ databases">
        <title>Genome sequence of Nocardia seriolae strain EM150506, isolated from Anguila japonica.</title>
        <authorList>
            <person name="Han H.-J."/>
        </authorList>
    </citation>
    <scope>NUCLEOTIDE SEQUENCE [LARGE SCALE GENOMIC DNA]</scope>
    <source>
        <strain evidence="1 2">EM150506</strain>
    </source>
</reference>
<sequence>MPKLSVPTATVGVMANPGYSFTAELWEWEAQASWFFVSLPETVADDIDELYGHTAAGFGSIKVQVTVGDTRWSTSIFPDGKRGTFVLPVKKAVRVAEGLEVGDPVEVELEIA</sequence>
<dbReference type="AlphaFoldDB" id="A0ABC8B054"/>
<protein>
    <recommendedName>
        <fullName evidence="3">DUF1905 domain-containing protein</fullName>
    </recommendedName>
</protein>
<evidence type="ECO:0000313" key="1">
    <source>
        <dbReference type="EMBL" id="APA99938.1"/>
    </source>
</evidence>
<dbReference type="InterPro" id="IPR037079">
    <property type="entry name" value="AF2212/PG0164-like_sf"/>
</dbReference>
<evidence type="ECO:0008006" key="3">
    <source>
        <dbReference type="Google" id="ProtNLM"/>
    </source>
</evidence>
<evidence type="ECO:0000313" key="2">
    <source>
        <dbReference type="Proteomes" id="UP000180166"/>
    </source>
</evidence>
<name>A0ABC8B054_9NOCA</name>
<proteinExistence type="predicted"/>
<gene>
    <name evidence="1" type="ORF">NS506_05902</name>
</gene>
<dbReference type="KEGG" id="nsr:NS506_05902"/>
<dbReference type="Proteomes" id="UP000180166">
    <property type="component" value="Chromosome"/>
</dbReference>
<dbReference type="Pfam" id="PF08922">
    <property type="entry name" value="DUF1905"/>
    <property type="match status" value="1"/>
</dbReference>
<organism evidence="1 2">
    <name type="scientific">Nocardia seriolae</name>
    <dbReference type="NCBI Taxonomy" id="37332"/>
    <lineage>
        <taxon>Bacteria</taxon>
        <taxon>Bacillati</taxon>
        <taxon>Actinomycetota</taxon>
        <taxon>Actinomycetes</taxon>
        <taxon>Mycobacteriales</taxon>
        <taxon>Nocardiaceae</taxon>
        <taxon>Nocardia</taxon>
    </lineage>
</organism>
<dbReference type="InterPro" id="IPR015018">
    <property type="entry name" value="DUF1905"/>
</dbReference>
<dbReference type="EMBL" id="CP017839">
    <property type="protein sequence ID" value="APA99938.1"/>
    <property type="molecule type" value="Genomic_DNA"/>
</dbReference>